<evidence type="ECO:0000313" key="5">
    <source>
        <dbReference type="EMBL" id="KAK6988205.1"/>
    </source>
</evidence>
<dbReference type="SUPFAM" id="SSF52540">
    <property type="entry name" value="P-loop containing nucleoside triphosphate hydrolases"/>
    <property type="match status" value="1"/>
</dbReference>
<dbReference type="InterPro" id="IPR027417">
    <property type="entry name" value="P-loop_NTPase"/>
</dbReference>
<dbReference type="InterPro" id="IPR031350">
    <property type="entry name" value="Goodbye_dom"/>
</dbReference>
<comment type="caution">
    <text evidence="5">The sequence shown here is derived from an EMBL/GenBank/DDBJ whole genome shotgun (WGS) entry which is preliminary data.</text>
</comment>
<dbReference type="AlphaFoldDB" id="A0AAV9ZNS1"/>
<keyword evidence="6" id="KW-1185">Reference proteome</keyword>
<dbReference type="PANTHER" id="PTHR10039">
    <property type="entry name" value="AMELOGENIN"/>
    <property type="match status" value="1"/>
</dbReference>
<feature type="domain" description="Fungal STAND N-terminal Goodbye" evidence="3">
    <location>
        <begin position="21"/>
        <end position="145"/>
    </location>
</feature>
<dbReference type="Gene3D" id="3.40.50.300">
    <property type="entry name" value="P-loop containing nucleotide triphosphate hydrolases"/>
    <property type="match status" value="1"/>
</dbReference>
<evidence type="ECO:0000256" key="2">
    <source>
        <dbReference type="SAM" id="MobiDB-lite"/>
    </source>
</evidence>
<protein>
    <recommendedName>
        <fullName evidence="7">NACHT domain-containing protein</fullName>
    </recommendedName>
</protein>
<evidence type="ECO:0000313" key="6">
    <source>
        <dbReference type="Proteomes" id="UP001362999"/>
    </source>
</evidence>
<evidence type="ECO:0000256" key="1">
    <source>
        <dbReference type="ARBA" id="ARBA00022737"/>
    </source>
</evidence>
<feature type="region of interest" description="Disordered" evidence="2">
    <location>
        <begin position="895"/>
        <end position="921"/>
    </location>
</feature>
<evidence type="ECO:0000259" key="3">
    <source>
        <dbReference type="Pfam" id="PF17109"/>
    </source>
</evidence>
<dbReference type="Pfam" id="PF24883">
    <property type="entry name" value="NPHP3_N"/>
    <property type="match status" value="1"/>
</dbReference>
<sequence length="921" mass="104401">MNPPTNSAPRSVLTKTFAELWQDAVETYEQQTNNSLFALPYAEQLLSCDTVEDVLDILNKHRVTFKVFRSEGENIRAVLGPVLSVVRLLLDPVAEGTSAVVPGGKAIFVAFGAFLQVTKRVSEGYDSLVLMLSKLRSFLSRLNIYLEPAQPPGPVLREIFLRILIQLLSVLGLFTRYLKDYDGTWKRLKRFSGRLLKRTEDFAMSLLDQSGVNDALLELERLTNEEHLAVAAETLALIQTTALHVNIVQRELQTIGVVTEKLLGMEIEDNIRDWLNPPDVSLRHADLRKSKQEGTCTWFLDSTFDEWISCKGGSYWVYGNPGGGKSVLCSSVIDMLQACGHLVVYYYFDFRNIGTQSLCSLLSSLIYQLATLSPPCYDLLLACAGRYRKVQLHPDEEVLYTCLESMLLSQKSTQSIVVITDALDECPRLLRERDLFPFLDKLASSQFGNGLRLLMTSRPEYDIQRKLNRICTHVLDLHDADARASDISRHISAELEKYCGDWPVDVQEQVNEVLNAKANGMFLWVTLQLQIMRDCAPMDVQSMLNDLPPDLDTTYARILQTLKPNTPAATRTRRLLECIAFADFPLSPDALGDILAIDFECIESAVIQKQYRPSNPEEVLFKHCSCLIHVVTDDDWSYWSSGRRSIQFVHFTVKEYLLSNRLPPAVECFRLKEQDAHLTLSIMCLVTLLSVRRGQCSMTKLELDTRLSDKELPFHDYAVEHWHQYISSGPVAQAVEALLSRFLDPNSPYFILWHKAMQWDHQNVTGCPLYWAAILGLRANVEALLEADMTVYYKRQNVPAPSELETLRATVAACLESDDQFEDNVEGPLERLCRLAYQDKHGCALKIFEEHATDVNNLSGKDSMPLSILQQKLSFYLDKYWFEYNNRLYGGSWELESSTSSESGPPPLSAARPRMTRSCTI</sequence>
<dbReference type="PANTHER" id="PTHR10039:SF16">
    <property type="entry name" value="GPI INOSITOL-DEACYLASE"/>
    <property type="match status" value="1"/>
</dbReference>
<accession>A0AAV9ZNS1</accession>
<keyword evidence="1" id="KW-0677">Repeat</keyword>
<organism evidence="5 6">
    <name type="scientific">Favolaschia claudopus</name>
    <dbReference type="NCBI Taxonomy" id="2862362"/>
    <lineage>
        <taxon>Eukaryota</taxon>
        <taxon>Fungi</taxon>
        <taxon>Dikarya</taxon>
        <taxon>Basidiomycota</taxon>
        <taxon>Agaricomycotina</taxon>
        <taxon>Agaricomycetes</taxon>
        <taxon>Agaricomycetidae</taxon>
        <taxon>Agaricales</taxon>
        <taxon>Marasmiineae</taxon>
        <taxon>Mycenaceae</taxon>
        <taxon>Favolaschia</taxon>
    </lineage>
</organism>
<gene>
    <name evidence="5" type="ORF">R3P38DRAFT_3445148</name>
</gene>
<feature type="domain" description="Nephrocystin 3-like N-terminal" evidence="4">
    <location>
        <begin position="294"/>
        <end position="458"/>
    </location>
</feature>
<reference evidence="5 6" key="1">
    <citation type="journal article" date="2024" name="J Genomics">
        <title>Draft genome sequencing and assembly of Favolaschia claudopus CIRM-BRFM 2984 isolated from oak limbs.</title>
        <authorList>
            <person name="Navarro D."/>
            <person name="Drula E."/>
            <person name="Chaduli D."/>
            <person name="Cazenave R."/>
            <person name="Ahrendt S."/>
            <person name="Wang J."/>
            <person name="Lipzen A."/>
            <person name="Daum C."/>
            <person name="Barry K."/>
            <person name="Grigoriev I.V."/>
            <person name="Favel A."/>
            <person name="Rosso M.N."/>
            <person name="Martin F."/>
        </authorList>
    </citation>
    <scope>NUCLEOTIDE SEQUENCE [LARGE SCALE GENOMIC DNA]</scope>
    <source>
        <strain evidence="5 6">CIRM-BRFM 2984</strain>
    </source>
</reference>
<dbReference type="EMBL" id="JAWWNJ010000125">
    <property type="protein sequence ID" value="KAK6988205.1"/>
    <property type="molecule type" value="Genomic_DNA"/>
</dbReference>
<evidence type="ECO:0000259" key="4">
    <source>
        <dbReference type="Pfam" id="PF24883"/>
    </source>
</evidence>
<dbReference type="Pfam" id="PF17109">
    <property type="entry name" value="Goodbye"/>
    <property type="match status" value="1"/>
</dbReference>
<dbReference type="InterPro" id="IPR056884">
    <property type="entry name" value="NPHP3-like_N"/>
</dbReference>
<dbReference type="Proteomes" id="UP001362999">
    <property type="component" value="Unassembled WGS sequence"/>
</dbReference>
<proteinExistence type="predicted"/>
<evidence type="ECO:0008006" key="7">
    <source>
        <dbReference type="Google" id="ProtNLM"/>
    </source>
</evidence>
<name>A0AAV9ZNS1_9AGAR</name>